<dbReference type="HOGENOM" id="CLU_120856_0_0_10"/>
<gene>
    <name evidence="2" type="ordered locus">Cphamn1_0761</name>
</gene>
<dbReference type="EMBL" id="CP001101">
    <property type="protein sequence ID" value="ACE03713.1"/>
    <property type="molecule type" value="Genomic_DNA"/>
</dbReference>
<name>B3ENT6_CHLPB</name>
<accession>B3ENT6</accession>
<keyword evidence="1" id="KW-0812">Transmembrane</keyword>
<proteinExistence type="predicted"/>
<dbReference type="STRING" id="331678.Cphamn1_0761"/>
<reference evidence="2" key="1">
    <citation type="submission" date="2008-06" db="EMBL/GenBank/DDBJ databases">
        <title>Complete sequence of Chlorobium phaeobacteroides BS1.</title>
        <authorList>
            <consortium name="US DOE Joint Genome Institute"/>
            <person name="Lucas S."/>
            <person name="Copeland A."/>
            <person name="Lapidus A."/>
            <person name="Glavina del Rio T."/>
            <person name="Dalin E."/>
            <person name="Tice H."/>
            <person name="Bruce D."/>
            <person name="Goodwin L."/>
            <person name="Pitluck S."/>
            <person name="Schmutz J."/>
            <person name="Larimer F."/>
            <person name="Land M."/>
            <person name="Hauser L."/>
            <person name="Kyrpides N."/>
            <person name="Ovchinnikova G."/>
            <person name="Li T."/>
            <person name="Liu Z."/>
            <person name="Zhao F."/>
            <person name="Overmann J."/>
            <person name="Bryant D.A."/>
            <person name="Richardson P."/>
        </authorList>
    </citation>
    <scope>NUCLEOTIDE SEQUENCE [LARGE SCALE GENOMIC DNA]</scope>
    <source>
        <strain evidence="2">BS1</strain>
    </source>
</reference>
<keyword evidence="1" id="KW-0472">Membrane</keyword>
<feature type="transmembrane region" description="Helical" evidence="1">
    <location>
        <begin position="15"/>
        <end position="34"/>
    </location>
</feature>
<organism evidence="2">
    <name type="scientific">Chlorobium phaeobacteroides (strain BS1)</name>
    <dbReference type="NCBI Taxonomy" id="331678"/>
    <lineage>
        <taxon>Bacteria</taxon>
        <taxon>Pseudomonadati</taxon>
        <taxon>Chlorobiota</taxon>
        <taxon>Chlorobiia</taxon>
        <taxon>Chlorobiales</taxon>
        <taxon>Chlorobiaceae</taxon>
        <taxon>Chlorobium/Pelodictyon group</taxon>
        <taxon>Chlorobium</taxon>
    </lineage>
</organism>
<dbReference type="eggNOG" id="ENOG5032W9K">
    <property type="taxonomic scope" value="Bacteria"/>
</dbReference>
<evidence type="ECO:0000313" key="2">
    <source>
        <dbReference type="EMBL" id="ACE03713.1"/>
    </source>
</evidence>
<dbReference type="KEGG" id="cpb:Cphamn1_0761"/>
<keyword evidence="1" id="KW-1133">Transmembrane helix</keyword>
<dbReference type="OrthoDB" id="8794462at2"/>
<evidence type="ECO:0000256" key="1">
    <source>
        <dbReference type="SAM" id="Phobius"/>
    </source>
</evidence>
<protein>
    <submittedName>
        <fullName evidence="2">Uncharacterized protein</fullName>
    </submittedName>
</protein>
<dbReference type="AlphaFoldDB" id="B3ENT6"/>
<sequence length="211" mass="23928">MRNRIVQFTPVRTGYYLLSMVTAVCLLLLAGYWIPENFVAHVKVQRDGGYTFTYDGSLAYAPVLPMAHDGSLTEKDERELRNMAEDLKQETGYREFRYTGKGRFKVFAEKKGLPGEGYHFMSESMKIVSIQPRSDGSLKISGMRPSEEVFKKLRSIGASMTGKLTVSVPWGMQVLDHNAQSEPVFFGLFGGYTWEIDEPDDDPYIIVMPEK</sequence>